<dbReference type="EMBL" id="BX569694">
    <property type="protein sequence ID" value="CAE08332.1"/>
    <property type="molecule type" value="Genomic_DNA"/>
</dbReference>
<keyword evidence="3 5" id="KW-1133">Transmembrane helix</keyword>
<gene>
    <name evidence="6" type="ordered locus">SYNW1817</name>
</gene>
<dbReference type="InterPro" id="IPR023352">
    <property type="entry name" value="MAPEG-like_dom_sf"/>
</dbReference>
<dbReference type="Gene3D" id="1.20.120.550">
    <property type="entry name" value="Membrane associated eicosanoid/glutathione metabolism-like domain"/>
    <property type="match status" value="1"/>
</dbReference>
<protein>
    <recommendedName>
        <fullName evidence="8">MAPEG family protein</fullName>
    </recommendedName>
</protein>
<proteinExistence type="predicted"/>
<dbReference type="SUPFAM" id="SSF161084">
    <property type="entry name" value="MAPEG domain-like"/>
    <property type="match status" value="1"/>
</dbReference>
<dbReference type="GO" id="GO:0016020">
    <property type="term" value="C:membrane"/>
    <property type="evidence" value="ECO:0007669"/>
    <property type="project" value="UniProtKB-SubCell"/>
</dbReference>
<dbReference type="Proteomes" id="UP000001422">
    <property type="component" value="Chromosome"/>
</dbReference>
<evidence type="ECO:0000256" key="1">
    <source>
        <dbReference type="ARBA" id="ARBA00004370"/>
    </source>
</evidence>
<dbReference type="eggNOG" id="COG3686">
    <property type="taxonomic scope" value="Bacteria"/>
</dbReference>
<comment type="subcellular location">
    <subcellularLocation>
        <location evidence="1">Membrane</location>
    </subcellularLocation>
</comment>
<evidence type="ECO:0000313" key="6">
    <source>
        <dbReference type="EMBL" id="CAE08332.1"/>
    </source>
</evidence>
<keyword evidence="4 5" id="KW-0472">Membrane</keyword>
<dbReference type="InterPro" id="IPR001129">
    <property type="entry name" value="Membr-assoc_MAPEG"/>
</dbReference>
<dbReference type="STRING" id="84588.SYNW1817"/>
<dbReference type="HOGENOM" id="CLU_110778_2_0_3"/>
<evidence type="ECO:0000313" key="7">
    <source>
        <dbReference type="Proteomes" id="UP000001422"/>
    </source>
</evidence>
<dbReference type="RefSeq" id="WP_011128677.1">
    <property type="nucleotide sequence ID" value="NC_005070.1"/>
</dbReference>
<evidence type="ECO:0000256" key="5">
    <source>
        <dbReference type="SAM" id="Phobius"/>
    </source>
</evidence>
<dbReference type="KEGG" id="syw:SYNW1817"/>
<reference evidence="6 7" key="1">
    <citation type="journal article" date="2003" name="Nature">
        <title>The genome of a motile marine Synechococcus.</title>
        <authorList>
            <person name="Palenik B."/>
            <person name="Brahamsha B."/>
            <person name="Larimer F."/>
            <person name="Land M."/>
            <person name="Hauser L."/>
            <person name="Chain P."/>
            <person name="Lamerdin J."/>
            <person name="Regala W."/>
            <person name="Allen E.A."/>
            <person name="McCarren J."/>
            <person name="Paulsen I."/>
            <person name="Dufresne A."/>
            <person name="Partensky F."/>
            <person name="Webb E."/>
            <person name="Waterbury J."/>
        </authorList>
    </citation>
    <scope>NUCLEOTIDE SEQUENCE [LARGE SCALE GENOMIC DNA]</scope>
    <source>
        <strain evidence="6 7">WH8102</strain>
    </source>
</reference>
<evidence type="ECO:0000256" key="2">
    <source>
        <dbReference type="ARBA" id="ARBA00022692"/>
    </source>
</evidence>
<name>Q7U590_PARMW</name>
<evidence type="ECO:0000256" key="3">
    <source>
        <dbReference type="ARBA" id="ARBA00022989"/>
    </source>
</evidence>
<accession>Q7U590</accession>
<keyword evidence="7" id="KW-1185">Reference proteome</keyword>
<feature type="transmembrane region" description="Helical" evidence="5">
    <location>
        <begin position="15"/>
        <end position="35"/>
    </location>
</feature>
<evidence type="ECO:0008006" key="8">
    <source>
        <dbReference type="Google" id="ProtNLM"/>
    </source>
</evidence>
<keyword evidence="2 5" id="KW-0812">Transmembrane</keyword>
<organism evidence="6 7">
    <name type="scientific">Parasynechococcus marenigrum (strain WH8102)</name>
    <dbReference type="NCBI Taxonomy" id="84588"/>
    <lineage>
        <taxon>Bacteria</taxon>
        <taxon>Bacillati</taxon>
        <taxon>Cyanobacteriota</taxon>
        <taxon>Cyanophyceae</taxon>
        <taxon>Synechococcales</taxon>
        <taxon>Prochlorococcaceae</taxon>
        <taxon>Parasynechococcus</taxon>
        <taxon>Parasynechococcus marenigrum</taxon>
    </lineage>
</organism>
<dbReference type="AlphaFoldDB" id="Q7U590"/>
<evidence type="ECO:0000256" key="4">
    <source>
        <dbReference type="ARBA" id="ARBA00023136"/>
    </source>
</evidence>
<sequence>MSLLQLFTATDAAPYAWSLVLAGGTVVASIIPLGAARSAANFEMKDMAAPRAMFERFPAWGKRASWAHQNSFEAFTLHAPAAVLALIAALHTGPLPGLALTAAFLHPALRLAYIAAYVGNVPPVRGLCWATGLLCSGILYSEGLKAFLNG</sequence>
<dbReference type="Pfam" id="PF01124">
    <property type="entry name" value="MAPEG"/>
    <property type="match status" value="1"/>
</dbReference>
<dbReference type="PANTHER" id="PTHR35371:SF1">
    <property type="entry name" value="BLR7753 PROTEIN"/>
    <property type="match status" value="1"/>
</dbReference>
<dbReference type="PANTHER" id="PTHR35371">
    <property type="entry name" value="INNER MEMBRANE PROTEIN"/>
    <property type="match status" value="1"/>
</dbReference>